<dbReference type="PROSITE" id="PS50929">
    <property type="entry name" value="ABC_TM1F"/>
    <property type="match status" value="1"/>
</dbReference>
<dbReference type="InterPro" id="IPR027417">
    <property type="entry name" value="P-loop_NTPase"/>
</dbReference>
<dbReference type="InterPro" id="IPR039421">
    <property type="entry name" value="Type_1_exporter"/>
</dbReference>
<evidence type="ECO:0000256" key="5">
    <source>
        <dbReference type="ARBA" id="ARBA00022741"/>
    </source>
</evidence>
<keyword evidence="7" id="KW-1278">Translocase</keyword>
<evidence type="ECO:0000256" key="11">
    <source>
        <dbReference type="SAM" id="Phobius"/>
    </source>
</evidence>
<evidence type="ECO:0000256" key="4">
    <source>
        <dbReference type="ARBA" id="ARBA00022692"/>
    </source>
</evidence>
<dbReference type="FunFam" id="3.40.50.300:FF:000140">
    <property type="entry name" value="Lipid A export ATP-binding/permease protein MsbA"/>
    <property type="match status" value="1"/>
</dbReference>
<dbReference type="CDD" id="cd18552">
    <property type="entry name" value="ABC_6TM_MsbA_like"/>
    <property type="match status" value="1"/>
</dbReference>
<dbReference type="CDD" id="cd03251">
    <property type="entry name" value="ABCC_MsbA"/>
    <property type="match status" value="1"/>
</dbReference>
<organism evidence="14">
    <name type="scientific">hydrothermal vent metagenome</name>
    <dbReference type="NCBI Taxonomy" id="652676"/>
    <lineage>
        <taxon>unclassified sequences</taxon>
        <taxon>metagenomes</taxon>
        <taxon>ecological metagenomes</taxon>
    </lineage>
</organism>
<keyword evidence="10 11" id="KW-0472">Membrane</keyword>
<feature type="domain" description="ABC transporter" evidence="12">
    <location>
        <begin position="344"/>
        <end position="580"/>
    </location>
</feature>
<dbReference type="GO" id="GO:0015421">
    <property type="term" value="F:ABC-type oligopeptide transporter activity"/>
    <property type="evidence" value="ECO:0007669"/>
    <property type="project" value="TreeGrafter"/>
</dbReference>
<keyword evidence="8 11" id="KW-1133">Transmembrane helix</keyword>
<dbReference type="SMART" id="SM00382">
    <property type="entry name" value="AAA"/>
    <property type="match status" value="1"/>
</dbReference>
<evidence type="ECO:0000259" key="12">
    <source>
        <dbReference type="PROSITE" id="PS50893"/>
    </source>
</evidence>
<keyword evidence="9" id="KW-0445">Lipid transport</keyword>
<dbReference type="GO" id="GO:0012505">
    <property type="term" value="C:endomembrane system"/>
    <property type="evidence" value="ECO:0007669"/>
    <property type="project" value="UniProtKB-SubCell"/>
</dbReference>
<dbReference type="InterPro" id="IPR003439">
    <property type="entry name" value="ABC_transporter-like_ATP-bd"/>
</dbReference>
<feature type="transmembrane region" description="Helical" evidence="11">
    <location>
        <begin position="247"/>
        <end position="271"/>
    </location>
</feature>
<feature type="transmembrane region" description="Helical" evidence="11">
    <location>
        <begin position="283"/>
        <end position="300"/>
    </location>
</feature>
<evidence type="ECO:0000256" key="3">
    <source>
        <dbReference type="ARBA" id="ARBA00022475"/>
    </source>
</evidence>
<reference evidence="14" key="1">
    <citation type="submission" date="2018-06" db="EMBL/GenBank/DDBJ databases">
        <authorList>
            <person name="Zhirakovskaya E."/>
        </authorList>
    </citation>
    <scope>NUCLEOTIDE SEQUENCE</scope>
</reference>
<dbReference type="EMBL" id="UOFP01000153">
    <property type="protein sequence ID" value="VAW86724.1"/>
    <property type="molecule type" value="Genomic_DNA"/>
</dbReference>
<feature type="transmembrane region" description="Helical" evidence="11">
    <location>
        <begin position="137"/>
        <end position="161"/>
    </location>
</feature>
<feature type="transmembrane region" description="Helical" evidence="11">
    <location>
        <begin position="68"/>
        <end position="94"/>
    </location>
</feature>
<dbReference type="SUPFAM" id="SSF52540">
    <property type="entry name" value="P-loop containing nucleoside triphosphate hydrolases"/>
    <property type="match status" value="1"/>
</dbReference>
<keyword evidence="5" id="KW-0547">Nucleotide-binding</keyword>
<dbReference type="Pfam" id="PF00005">
    <property type="entry name" value="ABC_tran"/>
    <property type="match status" value="1"/>
</dbReference>
<dbReference type="Gene3D" id="1.20.1560.10">
    <property type="entry name" value="ABC transporter type 1, transmembrane domain"/>
    <property type="match status" value="1"/>
</dbReference>
<dbReference type="InterPro" id="IPR017871">
    <property type="entry name" value="ABC_transporter-like_CS"/>
</dbReference>
<feature type="transmembrane region" description="Helical" evidence="11">
    <location>
        <begin position="25"/>
        <end position="48"/>
    </location>
</feature>
<dbReference type="PROSITE" id="PS00211">
    <property type="entry name" value="ABC_TRANSPORTER_1"/>
    <property type="match status" value="1"/>
</dbReference>
<proteinExistence type="predicted"/>
<evidence type="ECO:0000256" key="9">
    <source>
        <dbReference type="ARBA" id="ARBA00023055"/>
    </source>
</evidence>
<dbReference type="InterPro" id="IPR011527">
    <property type="entry name" value="ABC1_TM_dom"/>
</dbReference>
<keyword evidence="2" id="KW-0813">Transport</keyword>
<dbReference type="InterPro" id="IPR036640">
    <property type="entry name" value="ABC1_TM_sf"/>
</dbReference>
<dbReference type="InterPro" id="IPR003593">
    <property type="entry name" value="AAA+_ATPase"/>
</dbReference>
<dbReference type="GO" id="GO:0016020">
    <property type="term" value="C:membrane"/>
    <property type="evidence" value="ECO:0007669"/>
    <property type="project" value="InterPro"/>
</dbReference>
<accession>A0A3B0ZZ23</accession>
<dbReference type="PANTHER" id="PTHR43394">
    <property type="entry name" value="ATP-DEPENDENT PERMEASE MDL1, MITOCHONDRIAL"/>
    <property type="match status" value="1"/>
</dbReference>
<dbReference type="PANTHER" id="PTHR43394:SF1">
    <property type="entry name" value="ATP-BINDING CASSETTE SUB-FAMILY B MEMBER 10, MITOCHONDRIAL"/>
    <property type="match status" value="1"/>
</dbReference>
<dbReference type="PROSITE" id="PS50893">
    <property type="entry name" value="ABC_TRANSPORTER_2"/>
    <property type="match status" value="1"/>
</dbReference>
<dbReference type="AlphaFoldDB" id="A0A3B0ZZ23"/>
<dbReference type="NCBIfam" id="TIGR02203">
    <property type="entry name" value="MsbA_lipidA"/>
    <property type="match status" value="1"/>
</dbReference>
<gene>
    <name evidence="14" type="ORF">MNBD_GAMMA18-940</name>
</gene>
<sequence length="587" mass="64875">MEDSLNEKESSIRVYRRLLGYVKPYWKGFLLAILTMMVIAATEVGFVALMKPLLDGSFVAKDPEIIKWMPFLLVGIFLLRGIAGFISGYCMTWVGRNVIRDLRMLLFAHILRLPVSYFDTQTSSHLTVKLINHVEQIYSASTGVLTVLVKDSLTVIGLLAWMFYLNWQLATVFFVIGPIIALVVTLISKRFRVISRNIQNSMGDVLHSAKESVEGQRVVKVFGGHEHEYQSFYKNVEYNRRQHMKMAVANAMNAPLVQLIASFALAAVIYIATSGDMMKEVSVGTFMSLMAAMMLMMPALKRLTSINAALQAGIAACESVFEVIDAPAEKDQGTLKVEALTQGIEYRNVGFNYVGHDKQVLKNISFVAKPGETVAFVGRSGSGKSTIVSLLPRFYPASSGEVLIDGHAIDEYSLESLRDSIALVTQQITLFNDTIANNIAYGSLRVSSRETIEQAAEAANAMEFIGDLPQGLDTMVGENGVLLSGGQRQRIAIARALLKNAPILILDEATSALDTESERLVQRALERLMSNRTTLVIAHRLSTIEQADRIVVMDGGHIVESGSHKELLAQRGYYAKLHQLQFHDLDG</sequence>
<dbReference type="SUPFAM" id="SSF90123">
    <property type="entry name" value="ABC transporter transmembrane region"/>
    <property type="match status" value="1"/>
</dbReference>
<dbReference type="GO" id="GO:0005524">
    <property type="term" value="F:ATP binding"/>
    <property type="evidence" value="ECO:0007669"/>
    <property type="project" value="UniProtKB-KW"/>
</dbReference>
<protein>
    <submittedName>
        <fullName evidence="14">Lipid A export permease/ATP-binding protein MsbA</fullName>
    </submittedName>
</protein>
<evidence type="ECO:0000256" key="6">
    <source>
        <dbReference type="ARBA" id="ARBA00022840"/>
    </source>
</evidence>
<evidence type="ECO:0000256" key="8">
    <source>
        <dbReference type="ARBA" id="ARBA00022989"/>
    </source>
</evidence>
<evidence type="ECO:0000256" key="7">
    <source>
        <dbReference type="ARBA" id="ARBA00022967"/>
    </source>
</evidence>
<dbReference type="InterPro" id="IPR011917">
    <property type="entry name" value="ABC_transpr_lipidA"/>
</dbReference>
<dbReference type="Gene3D" id="3.40.50.300">
    <property type="entry name" value="P-loop containing nucleotide triphosphate hydrolases"/>
    <property type="match status" value="1"/>
</dbReference>
<evidence type="ECO:0000259" key="13">
    <source>
        <dbReference type="PROSITE" id="PS50929"/>
    </source>
</evidence>
<dbReference type="GO" id="GO:0034040">
    <property type="term" value="F:ATPase-coupled lipid transmembrane transporter activity"/>
    <property type="evidence" value="ECO:0007669"/>
    <property type="project" value="InterPro"/>
</dbReference>
<evidence type="ECO:0000256" key="2">
    <source>
        <dbReference type="ARBA" id="ARBA00022448"/>
    </source>
</evidence>
<keyword evidence="6 14" id="KW-0067">ATP-binding</keyword>
<keyword evidence="4 11" id="KW-0812">Transmembrane</keyword>
<dbReference type="Pfam" id="PF00664">
    <property type="entry name" value="ABC_membrane"/>
    <property type="match status" value="1"/>
</dbReference>
<name>A0A3B0ZZ23_9ZZZZ</name>
<evidence type="ECO:0000256" key="1">
    <source>
        <dbReference type="ARBA" id="ARBA00004127"/>
    </source>
</evidence>
<comment type="subcellular location">
    <subcellularLocation>
        <location evidence="1">Endomembrane system</location>
        <topology evidence="1">Multi-pass membrane protein</topology>
    </subcellularLocation>
</comment>
<dbReference type="GO" id="GO:0016887">
    <property type="term" value="F:ATP hydrolysis activity"/>
    <property type="evidence" value="ECO:0007669"/>
    <property type="project" value="InterPro"/>
</dbReference>
<keyword evidence="3" id="KW-1003">Cell membrane</keyword>
<feature type="domain" description="ABC transmembrane type-1" evidence="13">
    <location>
        <begin position="30"/>
        <end position="312"/>
    </location>
</feature>
<evidence type="ECO:0000313" key="14">
    <source>
        <dbReference type="EMBL" id="VAW86724.1"/>
    </source>
</evidence>
<feature type="transmembrane region" description="Helical" evidence="11">
    <location>
        <begin position="167"/>
        <end position="187"/>
    </location>
</feature>
<evidence type="ECO:0000256" key="10">
    <source>
        <dbReference type="ARBA" id="ARBA00023136"/>
    </source>
</evidence>